<organism evidence="2 3">
    <name type="scientific">Gluconacetobacter entanii</name>
    <dbReference type="NCBI Taxonomy" id="108528"/>
    <lineage>
        <taxon>Bacteria</taxon>
        <taxon>Pseudomonadati</taxon>
        <taxon>Pseudomonadota</taxon>
        <taxon>Alphaproteobacteria</taxon>
        <taxon>Acetobacterales</taxon>
        <taxon>Acetobacteraceae</taxon>
        <taxon>Gluconacetobacter</taxon>
    </lineage>
</organism>
<sequence length="219" mass="23800">MSNGNGSHPEWENGKAYGNGEDGKPARNSDENPTRCPMTDVMFGWPEIAMLADLLRCPLTVVTKSDILSICGHFRGATDWLLSHGMLRSRLTDNLEVNRPLLWRFGSALASSRTKPVSGNAVISELLAGKKQDDLRSVLKVIDQIPTDFAGAILVTPPSPLEPEDMEYLARQFAKQLQAHGLLSVSVCLIPSGVQVSTLSRVAMEQLLASKAQESDDVS</sequence>
<dbReference type="EMBL" id="JANGSQ010000087">
    <property type="protein sequence ID" value="MCW4589725.1"/>
    <property type="molecule type" value="Genomic_DNA"/>
</dbReference>
<gene>
    <name evidence="2" type="ORF">NO263_03925</name>
</gene>
<comment type="caution">
    <text evidence="2">The sequence shown here is derived from an EMBL/GenBank/DDBJ whole genome shotgun (WGS) entry which is preliminary data.</text>
</comment>
<accession>A0ABT3K2T2</accession>
<evidence type="ECO:0000313" key="3">
    <source>
        <dbReference type="Proteomes" id="UP001526337"/>
    </source>
</evidence>
<feature type="region of interest" description="Disordered" evidence="1">
    <location>
        <begin position="1"/>
        <end position="35"/>
    </location>
</feature>
<reference evidence="2 3" key="1">
    <citation type="submission" date="2022-07" db="EMBL/GenBank/DDBJ databases">
        <title>Genome stability of Gluconacetobacter entanii AV429.</title>
        <authorList>
            <person name="Trcek J."/>
            <person name="Cepec E."/>
        </authorList>
    </citation>
    <scope>NUCLEOTIDE SEQUENCE [LARGE SCALE GENOMIC DNA]</scope>
    <source>
        <strain evidence="2 3">AV429_2022</strain>
    </source>
</reference>
<evidence type="ECO:0000256" key="1">
    <source>
        <dbReference type="SAM" id="MobiDB-lite"/>
    </source>
</evidence>
<protein>
    <submittedName>
        <fullName evidence="2">Uncharacterized protein</fullName>
    </submittedName>
</protein>
<dbReference type="Proteomes" id="UP001526337">
    <property type="component" value="Unassembled WGS sequence"/>
</dbReference>
<evidence type="ECO:0000313" key="2">
    <source>
        <dbReference type="EMBL" id="MCW4589725.1"/>
    </source>
</evidence>
<dbReference type="RefSeq" id="WP_171790765.1">
    <property type="nucleotide sequence ID" value="NZ_JABJWD010000054.1"/>
</dbReference>
<name>A0ABT3K2T2_9PROT</name>
<feature type="compositionally biased region" description="Basic and acidic residues" evidence="1">
    <location>
        <begin position="21"/>
        <end position="33"/>
    </location>
</feature>
<keyword evidence="3" id="KW-1185">Reference proteome</keyword>
<proteinExistence type="predicted"/>